<proteinExistence type="predicted"/>
<organism evidence="1 2">
    <name type="scientific">Streptomyces albogriseolus</name>
    <dbReference type="NCBI Taxonomy" id="1887"/>
    <lineage>
        <taxon>Bacteria</taxon>
        <taxon>Bacillati</taxon>
        <taxon>Actinomycetota</taxon>
        <taxon>Actinomycetes</taxon>
        <taxon>Kitasatosporales</taxon>
        <taxon>Streptomycetaceae</taxon>
        <taxon>Streptomyces</taxon>
        <taxon>Streptomyces albogriseolus group</taxon>
    </lineage>
</organism>
<gene>
    <name evidence="1" type="ORF">RKD21_000217</name>
</gene>
<dbReference type="Proteomes" id="UP001565447">
    <property type="component" value="Unassembled WGS sequence"/>
</dbReference>
<evidence type="ECO:0000313" key="1">
    <source>
        <dbReference type="EMBL" id="MEY9809960.1"/>
    </source>
</evidence>
<sequence length="208" mass="23124">MRWSREGSVGEAASVIEREAAVQAVEDQLERDYQQWRAAGMDAMRMAVVDVEEHELVWIVSWTSEEFVRTRNPEFMLAGNGPYLVDRVDGGLHQIGVVSAVTGEWEADYRARIRGLPVRTAVDDLHDALREVADARGRMHAVRTLRQSLPIFTPAEAIEYVSALLNGDAPARLVAVAAKELVEPLNPVLAVETILSGTEIRDRQRPKG</sequence>
<keyword evidence="2" id="KW-1185">Reference proteome</keyword>
<accession>A0ACC6UFG2</accession>
<reference evidence="1" key="1">
    <citation type="submission" date="2024-07" db="EMBL/GenBank/DDBJ databases">
        <title>Genome sequencing of plant associated microbes to promote plant fitness in Sorghum bicolor and Oryza sativa.</title>
        <authorList>
            <person name="Coleman-Derr D."/>
        </authorList>
    </citation>
    <scope>NUCLEOTIDE SEQUENCE</scope>
    <source>
        <strain evidence="1">SAI-173</strain>
    </source>
</reference>
<protein>
    <submittedName>
        <fullName evidence="1">Uncharacterized protein</fullName>
    </submittedName>
</protein>
<evidence type="ECO:0000313" key="2">
    <source>
        <dbReference type="Proteomes" id="UP001565447"/>
    </source>
</evidence>
<name>A0ACC6UFG2_STRAO</name>
<comment type="caution">
    <text evidence="1">The sequence shown here is derived from an EMBL/GenBank/DDBJ whole genome shotgun (WGS) entry which is preliminary data.</text>
</comment>
<dbReference type="EMBL" id="JBGCBD010000001">
    <property type="protein sequence ID" value="MEY9809960.1"/>
    <property type="molecule type" value="Genomic_DNA"/>
</dbReference>